<evidence type="ECO:0000313" key="1">
    <source>
        <dbReference type="EMBL" id="AOH56902.1"/>
    </source>
</evidence>
<proteinExistence type="predicted"/>
<organism evidence="1 2">
    <name type="scientific">Peribacillus muralis</name>
    <dbReference type="NCBI Taxonomy" id="264697"/>
    <lineage>
        <taxon>Bacteria</taxon>
        <taxon>Bacillati</taxon>
        <taxon>Bacillota</taxon>
        <taxon>Bacilli</taxon>
        <taxon>Bacillales</taxon>
        <taxon>Bacillaceae</taxon>
        <taxon>Peribacillus</taxon>
    </lineage>
</organism>
<protein>
    <submittedName>
        <fullName evidence="1">Uncharacterized protein</fullName>
    </submittedName>
</protein>
<gene>
    <name evidence="1" type="ORF">ABE28_021365</name>
</gene>
<dbReference type="STRING" id="264697.ABE28_021365"/>
<dbReference type="Proteomes" id="UP000077926">
    <property type="component" value="Chromosome"/>
</dbReference>
<dbReference type="AlphaFoldDB" id="A0A1B3XUK1"/>
<reference evidence="1 2" key="1">
    <citation type="submission" date="2016-08" db="EMBL/GenBank/DDBJ databases">
        <title>Complete genome sequence of Bacillus muralis G25-68, a strain with toxicity to nematodes.</title>
        <authorList>
            <person name="Zheng Z."/>
        </authorList>
    </citation>
    <scope>NUCLEOTIDE SEQUENCE [LARGE SCALE GENOMIC DNA]</scope>
    <source>
        <strain evidence="1 2">G25-68</strain>
    </source>
</reference>
<dbReference type="EMBL" id="CP017080">
    <property type="protein sequence ID" value="AOH56902.1"/>
    <property type="molecule type" value="Genomic_DNA"/>
</dbReference>
<dbReference type="KEGG" id="bmur:ABE28_021365"/>
<evidence type="ECO:0000313" key="2">
    <source>
        <dbReference type="Proteomes" id="UP000077926"/>
    </source>
</evidence>
<name>A0A1B3XUK1_9BACI</name>
<accession>A0A1B3XUK1</accession>
<keyword evidence="2" id="KW-1185">Reference proteome</keyword>
<sequence length="68" mass="7811">MVLICVTKGFVKCKPSQKIGSSHFTSVKWLFSFTSIIHFTQAVFLLTKKAIVNLPNVCYVLNDNDYYY</sequence>